<evidence type="ECO:0000313" key="1">
    <source>
        <dbReference type="EMBL" id="KIW63009.1"/>
    </source>
</evidence>
<gene>
    <name evidence="1" type="ORF">PV04_09891</name>
</gene>
<reference evidence="1 2" key="1">
    <citation type="submission" date="2015-01" db="EMBL/GenBank/DDBJ databases">
        <title>The Genome Sequence of Capronia semiimmersa CBS27337.</title>
        <authorList>
            <consortium name="The Broad Institute Genomics Platform"/>
            <person name="Cuomo C."/>
            <person name="de Hoog S."/>
            <person name="Gorbushina A."/>
            <person name="Stielow B."/>
            <person name="Teixiera M."/>
            <person name="Abouelleil A."/>
            <person name="Chapman S.B."/>
            <person name="Priest M."/>
            <person name="Young S.K."/>
            <person name="Wortman J."/>
            <person name="Nusbaum C."/>
            <person name="Birren B."/>
        </authorList>
    </citation>
    <scope>NUCLEOTIDE SEQUENCE [LARGE SCALE GENOMIC DNA]</scope>
    <source>
        <strain evidence="1 2">CBS 27337</strain>
    </source>
</reference>
<dbReference type="AlphaFoldDB" id="A0A0D2FSK0"/>
<evidence type="ECO:0000313" key="2">
    <source>
        <dbReference type="Proteomes" id="UP000054266"/>
    </source>
</evidence>
<accession>A0A0D2FSK0</accession>
<keyword evidence="2" id="KW-1185">Reference proteome</keyword>
<dbReference type="Proteomes" id="UP000054266">
    <property type="component" value="Unassembled WGS sequence"/>
</dbReference>
<proteinExistence type="predicted"/>
<dbReference type="EMBL" id="KN846962">
    <property type="protein sequence ID" value="KIW63009.1"/>
    <property type="molecule type" value="Genomic_DNA"/>
</dbReference>
<protein>
    <submittedName>
        <fullName evidence="1">Uncharacterized protein</fullName>
    </submittedName>
</protein>
<name>A0A0D2FSK0_9EURO</name>
<sequence length="124" mass="14287">MPWSAHSTVRSVLDEQRAFSIERSGPLVPLTWLTWLAVRRNHPQQTSSTRTEYDLGESYSIHAPYWCFSPYMSTAGVCQGRGIICHKHNTWYRPIHLVAMRGVSEVKTESQSPHEEHVLTFLAY</sequence>
<organism evidence="1 2">
    <name type="scientific">Phialophora macrospora</name>
    <dbReference type="NCBI Taxonomy" id="1851006"/>
    <lineage>
        <taxon>Eukaryota</taxon>
        <taxon>Fungi</taxon>
        <taxon>Dikarya</taxon>
        <taxon>Ascomycota</taxon>
        <taxon>Pezizomycotina</taxon>
        <taxon>Eurotiomycetes</taxon>
        <taxon>Chaetothyriomycetidae</taxon>
        <taxon>Chaetothyriales</taxon>
        <taxon>Herpotrichiellaceae</taxon>
        <taxon>Phialophora</taxon>
    </lineage>
</organism>
<dbReference type="HOGENOM" id="CLU_2003636_0_0_1"/>